<keyword evidence="2" id="KW-0812">Transmembrane</keyword>
<accession>A0AAD3HEJ6</accession>
<evidence type="ECO:0000256" key="2">
    <source>
        <dbReference type="SAM" id="Phobius"/>
    </source>
</evidence>
<feature type="compositionally biased region" description="Basic residues" evidence="1">
    <location>
        <begin position="538"/>
        <end position="555"/>
    </location>
</feature>
<reference evidence="3 4" key="1">
    <citation type="journal article" date="2021" name="Sci. Rep.">
        <title>The genome of the diatom Chaetoceros tenuissimus carries an ancient integrated fragment of an extant virus.</title>
        <authorList>
            <person name="Hongo Y."/>
            <person name="Kimura K."/>
            <person name="Takaki Y."/>
            <person name="Yoshida Y."/>
            <person name="Baba S."/>
            <person name="Kobayashi G."/>
            <person name="Nagasaki K."/>
            <person name="Hano T."/>
            <person name="Tomaru Y."/>
        </authorList>
    </citation>
    <scope>NUCLEOTIDE SEQUENCE [LARGE SCALE GENOMIC DNA]</scope>
    <source>
        <strain evidence="3 4">NIES-3715</strain>
    </source>
</reference>
<feature type="compositionally biased region" description="Basic and acidic residues" evidence="1">
    <location>
        <begin position="18"/>
        <end position="31"/>
    </location>
</feature>
<organism evidence="3 4">
    <name type="scientific">Chaetoceros tenuissimus</name>
    <dbReference type="NCBI Taxonomy" id="426638"/>
    <lineage>
        <taxon>Eukaryota</taxon>
        <taxon>Sar</taxon>
        <taxon>Stramenopiles</taxon>
        <taxon>Ochrophyta</taxon>
        <taxon>Bacillariophyta</taxon>
        <taxon>Coscinodiscophyceae</taxon>
        <taxon>Chaetocerotophycidae</taxon>
        <taxon>Chaetocerotales</taxon>
        <taxon>Chaetocerotaceae</taxon>
        <taxon>Chaetoceros</taxon>
    </lineage>
</organism>
<dbReference type="Proteomes" id="UP001054902">
    <property type="component" value="Unassembled WGS sequence"/>
</dbReference>
<comment type="caution">
    <text evidence="3">The sequence shown here is derived from an EMBL/GenBank/DDBJ whole genome shotgun (WGS) entry which is preliminary data.</text>
</comment>
<proteinExistence type="predicted"/>
<evidence type="ECO:0000313" key="3">
    <source>
        <dbReference type="EMBL" id="GFH60740.1"/>
    </source>
</evidence>
<evidence type="ECO:0000313" key="4">
    <source>
        <dbReference type="Proteomes" id="UP001054902"/>
    </source>
</evidence>
<keyword evidence="2" id="KW-1133">Transmembrane helix</keyword>
<feature type="region of interest" description="Disordered" evidence="1">
    <location>
        <begin position="470"/>
        <end position="573"/>
    </location>
</feature>
<feature type="transmembrane region" description="Helical" evidence="2">
    <location>
        <begin position="139"/>
        <end position="159"/>
    </location>
</feature>
<gene>
    <name evidence="3" type="ORF">CTEN210_17216</name>
</gene>
<protein>
    <submittedName>
        <fullName evidence="3">Uncharacterized protein</fullName>
    </submittedName>
</protein>
<feature type="region of interest" description="Disordered" evidence="1">
    <location>
        <begin position="18"/>
        <end position="38"/>
    </location>
</feature>
<feature type="region of interest" description="Disordered" evidence="1">
    <location>
        <begin position="609"/>
        <end position="629"/>
    </location>
</feature>
<evidence type="ECO:0000256" key="1">
    <source>
        <dbReference type="SAM" id="MobiDB-lite"/>
    </source>
</evidence>
<dbReference type="EMBL" id="BLLK01000069">
    <property type="protein sequence ID" value="GFH60740.1"/>
    <property type="molecule type" value="Genomic_DNA"/>
</dbReference>
<sequence length="1787" mass="203373">MRSRLDKAKSMKIISELVKKESNQRQRKNADQRITISSTSSKLQTDSFLGNVDGIVQKEEEANKDPFGSHVTHLLNQGAFLEIDEMRNKEQIKTDSIFPLMSASNIQKLKSIILKAMTVIHAPIKAGKDGAWRSTLGKAFAVVFLMFIPTVSIFLALAISTIIRVYLFISLSILALLVDVKDIYSLLPKSTRQNVDKITSYLKDIDRKFFFSEALVGREQWEANNKTLPLKDRSAPDTLVNASIQYGEGQENNNQMSKFQHVDWNVVSKSFSNKDEFNKKTVDHLVAMNFAYAMANGSHLEERSKKKQKRDAKAISTRNIENINNDELVKKSSSDVVEPSIIEQSRSVAGSDVQTISLSSGVEMIRETPMKPRQIIQRQKSSSRRANTNIFSYDDSEYLVQPHDDQITQRQRILSETDLDFYYGEDDESNDEVSMDGEADQKNKKWLDVGARIGMRLLKSEQVQDLITQTNAKSNDTADSEFDLEENSSGDAPDLTDMDEFNENIPKPIHAMWQTADGGSCDEYSLSDSEESSPNTPRKFRKSLHSPKITPRSKKVMLSPSRYPRLQGPPLPLDSNHSMSSLILDEKPSIHSHIDKKFDANQFLPPSMTIKHDLPKPSVKSGGKNRFLNKSRRDPLLQGVKVIVPLIPSDSLKKGRVHQLATVISSKRIFIGNGEKDNDATATNAIEICVKLDKSFLRNGRFAEMTMRALDDSRYFPRHSKYPIGATVATSFGVGVLVGWRPKDDTHIIRSLWQKRGKGSSHAYLNRNSVHGIVEAAIGFKVNTSFGLGKIVAYVNAGNKFLNGQYVVKLKHDDIFKRVDQEFKYMQRNEINDCTSAKFIPVLEQLKEAAKYKMQVDTYETAKFQMMLEDKNLLLDQTWRMFSEGFELFITSFIKAAEENEDFDVEINNFLSKIINFLEDFELDGAKHRLKQTLMTPTQFQTNTQSNTLDTNTKEDIVDEPGLWFIHELFNENRSKEELHEYNNKRQKIDATKSLDSGWSGDDSYKKIYAVLNMLMRTISIAKAGCINRPNLKMALAIIHETLVFIHNVIKVQQVNMTEESVKEWKDTLEEFGVIFGPANARMQKIGNGILKRLEDHGRIAKVRALAFLELLVSDDKLIESLETGDVDDCVTRVENAAVTAEIINEDMRKQYHKIGLLIYQTMAPRFANNNEAALRNGQKFTLVAKAIKLMATPARSALSLLTNDEILELIERLFIRVFEKDEEAVQVINIYSWSFRTLRHLRILVNIAIVGTLWAPILDAADDEFAWAVSRTPEQTQEYIRPVSKLFSLGVARFHEIHQSDSSVSLDWLDFLKEDEAIAIVQELDKALLQFLKRFCKDVKEMMYVLPYYSSIDDDILNLIDEVDPEREINEIAEALAEPSKFPDFVRRKSAKAIAKFLDYLPKMSIPVERREINESWVITCRGRNGKDLTLSNIGLEQDNIFCKVFGSQNVFGLDDIDLQKRQSMDSVMKESTFNSDEGGNIEISILDHVAELIRNAQRHDCWDVDDVDDGYFASGILSSSSLNGLPLSKVLRCSIDLWENMQIDDDELLEIAIREISYQIQVQKAKEEEEEVDEEIEWLVERHRILELHESYSSSKGFSFDVDIINTFSMEGNEPGKGRRFDPKNDPTIFFLGLNQLTCSLENFTYRLEPAEINSVFDPVFEGVGDLAIRNASIKIRIECKKGPIEKMGQDVYVPRLCLKELEIGLEKVKFQFKETGADWVLNKLVSNFSDKITMIVRENIQNAIALSIENALDTMNKYIEVNPDPLLKILGIDIDDLEENVAWV</sequence>
<name>A0AAD3HEJ6_9STRA</name>
<feature type="compositionally biased region" description="Acidic residues" evidence="1">
    <location>
        <begin position="478"/>
        <end position="502"/>
    </location>
</feature>
<keyword evidence="4" id="KW-1185">Reference proteome</keyword>
<keyword evidence="2" id="KW-0472">Membrane</keyword>